<evidence type="ECO:0000313" key="5">
    <source>
        <dbReference type="Proteomes" id="UP001185631"/>
    </source>
</evidence>
<keyword evidence="5" id="KW-1185">Reference proteome</keyword>
<keyword evidence="3" id="KW-0808">Transferase</keyword>
<keyword evidence="3" id="KW-0328">Glycosyltransferase</keyword>
<comment type="caution">
    <text evidence="2">The sequence shown here is derived from an EMBL/GenBank/DDBJ whole genome shotgun (WGS) entry which is preliminary data.</text>
</comment>
<evidence type="ECO:0000313" key="4">
    <source>
        <dbReference type="Proteomes" id="UP001146430"/>
    </source>
</evidence>
<dbReference type="Proteomes" id="UP001146430">
    <property type="component" value="Unassembled WGS sequence"/>
</dbReference>
<dbReference type="InterPro" id="IPR001173">
    <property type="entry name" value="Glyco_trans_2-like"/>
</dbReference>
<name>A0A9X3M9K2_9CORY</name>
<dbReference type="EC" id="2.4.-.-" evidence="3"/>
<dbReference type="EMBL" id="JAVBID010000006">
    <property type="protein sequence ID" value="MDV2424009.1"/>
    <property type="molecule type" value="Genomic_DNA"/>
</dbReference>
<sequence length="727" mass="81865">MSVSVVLNSLPSDRELWRPFIEHLRGIQGITECKLSLPAAGSIDDEAELDELFALRDEFFTVWQPVEEYNVAQRLNLIAAEAAEETLLFLEKPFWLRVQSDSEAAWYQLREQRGIRPISRYVANCNSELVGPDSSSALPFSNERLGQAFLIQKKHFMEMRGYDEHEQFCAALGFDFFLRQKRGGFDFEKPANDIAALVVKDELPNDSAAETQAKSIALANHTLYRNLEEWTVPRELREPLITVAIATKDRQEMLVESINSVRYQSFQEFEIVVVDDGSEDQDKVKNLVEELGDPRIKFVAHTESLGVAAARNTAAQHSDSLLTAVHDDDDLMLPDRLLDGITPLSDTVDATYGSWINFDDATGELRGFLTRTGFNEKMIAFNGAGPGHSTWTVPTWLIKQFGYDERLTSSVDHELASRLMNSGVRWLHVQKFMYLRRVHDLQITAQDTDNQKAGHTLSKLANRFLTSRYGYEQMAAQGKGNRYPSTPGTGNLHANFGGYLPDHLIKRDLVFTGNTVTKARAADMPDRVTTILTGRDLQTGKALFEEARLENVSQKDLVQLREMGIKNFVVKPSMVLSEGDEAERLISPEDFETMEREVAARVRKAVLGRLVHLAEQSKKMDSKLHFVAVYLDEEAWIPEDELQGENQKLLRRVIGTGEFGFSTTMYLAGYGTSREAIQALGELTERFTQAEVLLLNEDPKDFLPFYQAAREQEAVAASIDDSGLAGM</sequence>
<dbReference type="SUPFAM" id="SSF53448">
    <property type="entry name" value="Nucleotide-diphospho-sugar transferases"/>
    <property type="match status" value="1"/>
</dbReference>
<dbReference type="PANTHER" id="PTHR22916">
    <property type="entry name" value="GLYCOSYLTRANSFERASE"/>
    <property type="match status" value="1"/>
</dbReference>
<organism evidence="2 4">
    <name type="scientific">Corynebacterium curieae</name>
    <dbReference type="NCBI Taxonomy" id="2913500"/>
    <lineage>
        <taxon>Bacteria</taxon>
        <taxon>Bacillati</taxon>
        <taxon>Actinomycetota</taxon>
        <taxon>Actinomycetes</taxon>
        <taxon>Mycobacteriales</taxon>
        <taxon>Corynebacteriaceae</taxon>
        <taxon>Corynebacterium</taxon>
    </lineage>
</organism>
<dbReference type="Pfam" id="PF00535">
    <property type="entry name" value="Glycos_transf_2"/>
    <property type="match status" value="1"/>
</dbReference>
<dbReference type="InterPro" id="IPR029044">
    <property type="entry name" value="Nucleotide-diphossugar_trans"/>
</dbReference>
<dbReference type="CDD" id="cd00761">
    <property type="entry name" value="Glyco_tranf_GTA_type"/>
    <property type="match status" value="1"/>
</dbReference>
<evidence type="ECO:0000313" key="3">
    <source>
        <dbReference type="EMBL" id="MDV2424009.1"/>
    </source>
</evidence>
<dbReference type="GO" id="GO:0016758">
    <property type="term" value="F:hexosyltransferase activity"/>
    <property type="evidence" value="ECO:0007669"/>
    <property type="project" value="UniProtKB-ARBA"/>
</dbReference>
<reference evidence="2" key="1">
    <citation type="submission" date="2022-02" db="EMBL/GenBank/DDBJ databases">
        <title>Corynebacterium sp. from urogenital microbiome.</title>
        <authorList>
            <person name="Cappelli E.A."/>
            <person name="Ribeiro T.G."/>
            <person name="Peixe L."/>
        </authorList>
    </citation>
    <scope>NUCLEOTIDE SEQUENCE</scope>
    <source>
        <strain evidence="2">C8Ua_181</strain>
    </source>
</reference>
<dbReference type="AlphaFoldDB" id="A0A9X3M9K2"/>
<gene>
    <name evidence="2" type="ORF">L8V01_02845</name>
    <name evidence="3" type="ORF">RAE13_06225</name>
</gene>
<evidence type="ECO:0000313" key="2">
    <source>
        <dbReference type="EMBL" id="MCZ9306422.1"/>
    </source>
</evidence>
<proteinExistence type="predicted"/>
<reference evidence="3 5" key="2">
    <citation type="submission" date="2023-08" db="EMBL/GenBank/DDBJ databases">
        <title>Genomic characterization of the C. tuberculostearicum species complex, a ubiquitous member of the human skin microbiome.</title>
        <authorList>
            <person name="Ahmed N."/>
            <person name="Deming C."/>
            <person name="Conlan S."/>
            <person name="Segre J."/>
        </authorList>
    </citation>
    <scope>NUCLEOTIDE SEQUENCE [LARGE SCALE GENOMIC DNA]</scope>
    <source>
        <strain evidence="3 5">CTNIH19</strain>
    </source>
</reference>
<accession>A0A9X3M9K2</accession>
<dbReference type="Proteomes" id="UP001185631">
    <property type="component" value="Unassembled WGS sequence"/>
</dbReference>
<feature type="domain" description="Glycosyltransferase 2-like" evidence="1">
    <location>
        <begin position="242"/>
        <end position="368"/>
    </location>
</feature>
<evidence type="ECO:0000259" key="1">
    <source>
        <dbReference type="Pfam" id="PF00535"/>
    </source>
</evidence>
<dbReference type="Gene3D" id="3.90.550.10">
    <property type="entry name" value="Spore Coat Polysaccharide Biosynthesis Protein SpsA, Chain A"/>
    <property type="match status" value="1"/>
</dbReference>
<dbReference type="PANTHER" id="PTHR22916:SF3">
    <property type="entry name" value="UDP-GLCNAC:BETAGAL BETA-1,3-N-ACETYLGLUCOSAMINYLTRANSFERASE-LIKE PROTEIN 1"/>
    <property type="match status" value="1"/>
</dbReference>
<protein>
    <submittedName>
        <fullName evidence="2 3">Glycosyltransferase</fullName>
        <ecNumber evidence="3">2.4.-.-</ecNumber>
    </submittedName>
</protein>
<dbReference type="RefSeq" id="WP_269945631.1">
    <property type="nucleotide sequence ID" value="NZ_JAKMUU010000001.1"/>
</dbReference>
<dbReference type="EMBL" id="JAKMUU010000001">
    <property type="protein sequence ID" value="MCZ9306422.1"/>
    <property type="molecule type" value="Genomic_DNA"/>
</dbReference>